<dbReference type="eggNOG" id="COG2963">
    <property type="taxonomic scope" value="Bacteria"/>
</dbReference>
<keyword evidence="2" id="KW-1185">Reference proteome</keyword>
<evidence type="ECO:0000313" key="2">
    <source>
        <dbReference type="Proteomes" id="UP000005707"/>
    </source>
</evidence>
<dbReference type="STRING" id="1033810.HLPCO_001624"/>
<dbReference type="EMBL" id="AFNU02000004">
    <property type="protein sequence ID" value="ERJ12623.1"/>
    <property type="molecule type" value="Genomic_DNA"/>
</dbReference>
<gene>
    <name evidence="1" type="ORF">HLPCO_001624</name>
</gene>
<reference evidence="1 2" key="2">
    <citation type="journal article" date="2013" name="PLoS ONE">
        <title>INDIGO - INtegrated Data Warehouse of MIcrobial GenOmes with Examples from the Red Sea Extremophiles.</title>
        <authorList>
            <person name="Alam I."/>
            <person name="Antunes A."/>
            <person name="Kamau A.A."/>
            <person name="Ba Alawi W."/>
            <person name="Kalkatawi M."/>
            <person name="Stingl U."/>
            <person name="Bajic V.B."/>
        </authorList>
    </citation>
    <scope>NUCLEOTIDE SEQUENCE [LARGE SCALE GENOMIC DNA]</scope>
    <source>
        <strain evidence="1 2">SSD-17B</strain>
    </source>
</reference>
<dbReference type="NCBIfam" id="NF047593">
    <property type="entry name" value="IS66_ISAeme5_TnpA"/>
    <property type="match status" value="1"/>
</dbReference>
<proteinExistence type="predicted"/>
<reference evidence="1 2" key="1">
    <citation type="journal article" date="2011" name="J. Bacteriol.">
        <title>Genome sequence of Haloplasma contractile, an unusual contractile bacterium from a deep-sea anoxic brine lake.</title>
        <authorList>
            <person name="Antunes A."/>
            <person name="Alam I."/>
            <person name="El Dorry H."/>
            <person name="Siam R."/>
            <person name="Robertson A."/>
            <person name="Bajic V.B."/>
            <person name="Stingl U."/>
        </authorList>
    </citation>
    <scope>NUCLEOTIDE SEQUENCE [LARGE SCALE GENOMIC DNA]</scope>
    <source>
        <strain evidence="1 2">SSD-17B</strain>
    </source>
</reference>
<dbReference type="OrthoDB" id="9808061at2"/>
<dbReference type="RefSeq" id="WP_008824796.1">
    <property type="nucleotide sequence ID" value="NZ_AFNU02000004.1"/>
</dbReference>
<dbReference type="InParanoid" id="F7PSI7"/>
<evidence type="ECO:0000313" key="1">
    <source>
        <dbReference type="EMBL" id="ERJ12623.1"/>
    </source>
</evidence>
<name>F7PSI7_9MOLU</name>
<accession>F7PSI7</accession>
<dbReference type="AlphaFoldDB" id="F7PSI7"/>
<protein>
    <submittedName>
        <fullName evidence="1">Transposase orf1 for insertion sequence element protein</fullName>
    </submittedName>
</protein>
<comment type="caution">
    <text evidence="1">The sequence shown here is derived from an EMBL/GenBank/DDBJ whole genome shotgun (WGS) entry which is preliminary data.</text>
</comment>
<sequence>MSNKELRSIWEERISDYKNSGLSMKKWCDKNSLKLHQLQYWIRKYKNQEAVNSTSTKWVKVDEEPKVNSHKNDHLIQLRLNDYTIDVHPGFDSQTLKEVIQVLSSL</sequence>
<organism evidence="1 2">
    <name type="scientific">Haloplasma contractile SSD-17B</name>
    <dbReference type="NCBI Taxonomy" id="1033810"/>
    <lineage>
        <taxon>Bacteria</taxon>
        <taxon>Bacillati</taxon>
        <taxon>Mycoplasmatota</taxon>
        <taxon>Mollicutes</taxon>
        <taxon>Haloplasmatales</taxon>
        <taxon>Haloplasmataceae</taxon>
        <taxon>Haloplasma</taxon>
    </lineage>
</organism>
<dbReference type="Proteomes" id="UP000005707">
    <property type="component" value="Unassembled WGS sequence"/>
</dbReference>